<sequence length="232" mass="26417">MPYVPNRRKRSFKRKRTKYLTNETYKQRTTDGAPENQMYRYLSDFNPFPAVHYATLRYVTKIAISPPAILKAAKHFFRANSIHDPDYSGTVFGGQPYGHDTYYNIYNNYQVLRSVITVQGNPNSNQPAPGIGIMLKDNVETVEDEVRQLCAVKGSSYMMNRVANGVTLKRSFTAKYMQNKSTQCAAFGSEPTDPMFFVVFSMDDSSTNTVLYATVTINYHVKMWGLKDLSST</sequence>
<evidence type="ECO:0000313" key="1">
    <source>
        <dbReference type="EMBL" id="AGA18483.1"/>
    </source>
</evidence>
<reference evidence="1" key="1">
    <citation type="journal article" date="2013" name="ISME J.">
        <title>Previously unknown and highly divergent ssDNA viruses populate the oceans.</title>
        <authorList>
            <person name="Labonte J.M."/>
            <person name="Suttle C.A."/>
        </authorList>
    </citation>
    <scope>NUCLEOTIDE SEQUENCE</scope>
</reference>
<protein>
    <recommendedName>
        <fullName evidence="2">Capsid protein</fullName>
    </recommendedName>
</protein>
<evidence type="ECO:0008006" key="2">
    <source>
        <dbReference type="Google" id="ProtNLM"/>
    </source>
</evidence>
<name>S4TF69_9VIRU</name>
<proteinExistence type="predicted"/>
<organism evidence="1">
    <name type="scientific">uncultured marine virus</name>
    <dbReference type="NCBI Taxonomy" id="186617"/>
    <lineage>
        <taxon>Viruses</taxon>
        <taxon>environmental samples</taxon>
    </lineage>
</organism>
<dbReference type="EMBL" id="JX904135">
    <property type="protein sequence ID" value="AGA18262.1"/>
    <property type="molecule type" value="Genomic_DNA"/>
</dbReference>
<accession>S4TF69</accession>
<dbReference type="EMBL" id="JX904656">
    <property type="protein sequence ID" value="AGA18483.1"/>
    <property type="molecule type" value="Genomic_DNA"/>
</dbReference>